<evidence type="ECO:0000256" key="3">
    <source>
        <dbReference type="ARBA" id="ARBA00022679"/>
    </source>
</evidence>
<dbReference type="SMART" id="SM00146">
    <property type="entry name" value="PI3Kc"/>
    <property type="match status" value="1"/>
</dbReference>
<dbReference type="Gene3D" id="3.30.1010.10">
    <property type="entry name" value="Phosphatidylinositol 3-kinase Catalytic Subunit, Chain A, domain 4"/>
    <property type="match status" value="1"/>
</dbReference>
<dbReference type="PROSITE" id="PS50290">
    <property type="entry name" value="PI3_4_KINASE_3"/>
    <property type="match status" value="1"/>
</dbReference>
<feature type="region of interest" description="Disordered" evidence="5">
    <location>
        <begin position="179"/>
        <end position="288"/>
    </location>
</feature>
<dbReference type="EMBL" id="JAGHQL010000012">
    <property type="protein sequence ID" value="KAH0544890.1"/>
    <property type="molecule type" value="Genomic_DNA"/>
</dbReference>
<dbReference type="EC" id="2.7.1.67" evidence="2"/>
<evidence type="ECO:0000256" key="5">
    <source>
        <dbReference type="SAM" id="MobiDB-lite"/>
    </source>
</evidence>
<dbReference type="InterPro" id="IPR036940">
    <property type="entry name" value="PI3/4_kinase_cat_sf"/>
</dbReference>
<keyword evidence="9" id="KW-1185">Reference proteome</keyword>
<evidence type="ECO:0000256" key="1">
    <source>
        <dbReference type="ARBA" id="ARBA00001686"/>
    </source>
</evidence>
<proteinExistence type="predicted"/>
<sequence>MSWDLLKRFIESDHFNHDPFLSVAYLSRYADHVGIQYVLCSKLRNFGSEEIDFFLPQLCHLLVSVENESMALEEFIIDLCEESVNGALLTFWLFQTYLHDLAGNPQSNSFRTCRRIHNKVQHIVFGGTDPTRREKLSENVLPVSLLASFVLAGVATPFLPKYAGPLAVAQARKPRYVSETISDSSQTRQLGRSHTVSSSSNRGRRERAPHANVEQTVPKQPQVSNNKTKAPSLPSDPRSHPAKSDHRRTLKESKRPSLPNLQSGDARLSSSSLPDMRTSRPSIPVLTPRPHRLQHRSVRRHSQNLRLLNPSSLSDLQKVRLLRSNYFRSEMQFLTALMDISNRLVLVLKPARLSALRAELALISQDLPAEVDVPVICPATLQGGSPGRTSHHRIVRINPAEATVLNSAERVPYLLMVEVLRDDFNFDPDSKNNEQLLATLLSDKGSSRRRIFDLTEAPTAQFPERGPETADSVFEPMSGDLGSSPLMNEFEGDARHPRPNVVPGVPITTYPLRPSSGPNSSLATPRTSDLSSSRAGSPGPLRVMTLPTNNRNQGPDQPDFSALATHMRTAAHMLAQLDSSGSKRPKNEVAAIKAKIIASMQSLEEQSFYFDETNQAPTFDSIMANANKVTTNADSTEIEDEQTLEASLDSGAGAARMENDQKTGGIERRGDRDDPSAATFGEQWTTKKERIKKSSPYGWMKNWDLLSVIVKTGADLRQEAFACQLIQVCGNIWQDADVPVWVKRMRILVTGESSGLIETITNGVSLHSLKRSLTLASIASDEKQAFGEPESESYKAAGDAFMRSLAAYSIISYILQLKDRHNGNILIDDQGHIIHIDFGFMLSNSPGSVGFEAAPFKLSQDYVDVLGGVGSPQFEGFKKLCKQAFQGIGNGSAHAGASFTKRFLALRKQADNIITLVEMMGKQSRMPCFAAGVAQATASLRQRFQLQLSQDDAEQFVETDLIGKSLGSYYTRLNASGTIHSAKASITHHSFFHVAHLSLSLSFSLWMTPNVMGSFREAMDWRYPDPSITYRRALPATQPSHRWSTFEEEALLGLMARQHHQGDPLNLATMLNSSLHDLDYRSDISTPEIQKKVKEILRDRPAFAGFLVRTGAGRVTRRLKEVYRRALKYSGEEGEDQRSHVG</sequence>
<dbReference type="InterPro" id="IPR015433">
    <property type="entry name" value="PI3/4_kinase"/>
</dbReference>
<keyword evidence="3" id="KW-0808">Transferase</keyword>
<comment type="catalytic activity">
    <reaction evidence="1">
        <text>a 1,2-diacyl-sn-glycero-3-phospho-(1D-myo-inositol) + ATP = a 1,2-diacyl-sn-glycero-3-phospho-(1D-myo-inositol 4-phosphate) + ADP + H(+)</text>
        <dbReference type="Rhea" id="RHEA:19877"/>
        <dbReference type="ChEBI" id="CHEBI:15378"/>
        <dbReference type="ChEBI" id="CHEBI:30616"/>
        <dbReference type="ChEBI" id="CHEBI:57880"/>
        <dbReference type="ChEBI" id="CHEBI:58178"/>
        <dbReference type="ChEBI" id="CHEBI:456216"/>
        <dbReference type="EC" id="2.7.1.67"/>
    </reaction>
</comment>
<feature type="compositionally biased region" description="Polar residues" evidence="5">
    <location>
        <begin position="179"/>
        <end position="201"/>
    </location>
</feature>
<accession>A0A9P8L5M7</accession>
<dbReference type="Gene3D" id="1.10.1070.11">
    <property type="entry name" value="Phosphatidylinositol 3-/4-kinase, catalytic domain"/>
    <property type="match status" value="1"/>
</dbReference>
<protein>
    <recommendedName>
        <fullName evidence="2">1-phosphatidylinositol 4-kinase</fullName>
        <ecNumber evidence="2">2.7.1.67</ecNumber>
    </recommendedName>
</protein>
<dbReference type="InterPro" id="IPR000403">
    <property type="entry name" value="PI3/4_kinase_cat_dom"/>
</dbReference>
<dbReference type="InterPro" id="IPR016024">
    <property type="entry name" value="ARM-type_fold"/>
</dbReference>
<dbReference type="GO" id="GO:0046854">
    <property type="term" value="P:phosphatidylinositol phosphate biosynthetic process"/>
    <property type="evidence" value="ECO:0007669"/>
    <property type="project" value="InterPro"/>
</dbReference>
<gene>
    <name evidence="8" type="ORF">FGG08_000970</name>
</gene>
<dbReference type="SUPFAM" id="SSF56112">
    <property type="entry name" value="Protein kinase-like (PK-like)"/>
    <property type="match status" value="1"/>
</dbReference>
<name>A0A9P8L5M7_9PEZI</name>
<dbReference type="Pfam" id="PF11522">
    <property type="entry name" value="Pik1"/>
    <property type="match status" value="1"/>
</dbReference>
<feature type="compositionally biased region" description="Polar residues" evidence="5">
    <location>
        <begin position="259"/>
        <end position="273"/>
    </location>
</feature>
<feature type="region of interest" description="Disordered" evidence="5">
    <location>
        <begin position="489"/>
        <end position="542"/>
    </location>
</feature>
<dbReference type="InterPro" id="IPR021601">
    <property type="entry name" value="Phosphatidylino_kinase_fungi"/>
</dbReference>
<dbReference type="PANTHER" id="PTHR10048:SF22">
    <property type="entry name" value="PHOSPHATIDYLINOSITOL 4-KINASE BETA"/>
    <property type="match status" value="1"/>
</dbReference>
<dbReference type="PANTHER" id="PTHR10048">
    <property type="entry name" value="PHOSPHATIDYLINOSITOL KINASE"/>
    <property type="match status" value="1"/>
</dbReference>
<evidence type="ECO:0000256" key="2">
    <source>
        <dbReference type="ARBA" id="ARBA00012169"/>
    </source>
</evidence>
<dbReference type="PROSITE" id="PS00915">
    <property type="entry name" value="PI3_4_KINASE_1"/>
    <property type="match status" value="1"/>
</dbReference>
<dbReference type="FunFam" id="3.30.1010.10:FF:000035">
    <property type="entry name" value="Phosphatidylinositol 4-kinase PIK1a"/>
    <property type="match status" value="1"/>
</dbReference>
<keyword evidence="4" id="KW-0418">Kinase</keyword>
<feature type="compositionally biased region" description="Polar residues" evidence="5">
    <location>
        <begin position="213"/>
        <end position="229"/>
    </location>
</feature>
<organism evidence="8 9">
    <name type="scientific">Glutinoglossum americanum</name>
    <dbReference type="NCBI Taxonomy" id="1670608"/>
    <lineage>
        <taxon>Eukaryota</taxon>
        <taxon>Fungi</taxon>
        <taxon>Dikarya</taxon>
        <taxon>Ascomycota</taxon>
        <taxon>Pezizomycotina</taxon>
        <taxon>Geoglossomycetes</taxon>
        <taxon>Geoglossales</taxon>
        <taxon>Geoglossaceae</taxon>
        <taxon>Glutinoglossum</taxon>
    </lineage>
</organism>
<dbReference type="InterPro" id="IPR001263">
    <property type="entry name" value="PI3K_accessory_dom"/>
</dbReference>
<dbReference type="Pfam" id="PF00454">
    <property type="entry name" value="PI3_PI4_kinase"/>
    <property type="match status" value="1"/>
</dbReference>
<evidence type="ECO:0000313" key="9">
    <source>
        <dbReference type="Proteomes" id="UP000698800"/>
    </source>
</evidence>
<dbReference type="CDD" id="cd05168">
    <property type="entry name" value="PI4Kc_III_beta"/>
    <property type="match status" value="1"/>
</dbReference>
<evidence type="ECO:0000313" key="8">
    <source>
        <dbReference type="EMBL" id="KAH0544890.1"/>
    </source>
</evidence>
<dbReference type="GO" id="GO:0048015">
    <property type="term" value="P:phosphatidylinositol-mediated signaling"/>
    <property type="evidence" value="ECO:0007669"/>
    <property type="project" value="TreeGrafter"/>
</dbReference>
<dbReference type="InterPro" id="IPR018936">
    <property type="entry name" value="PI3/4_kinase_CS"/>
</dbReference>
<feature type="domain" description="PIK helical" evidence="7">
    <location>
        <begin position="1"/>
        <end position="120"/>
    </location>
</feature>
<dbReference type="Proteomes" id="UP000698800">
    <property type="component" value="Unassembled WGS sequence"/>
</dbReference>
<evidence type="ECO:0000259" key="7">
    <source>
        <dbReference type="PROSITE" id="PS51545"/>
    </source>
</evidence>
<dbReference type="GO" id="GO:0004430">
    <property type="term" value="F:1-phosphatidylinositol 4-kinase activity"/>
    <property type="evidence" value="ECO:0007669"/>
    <property type="project" value="UniProtKB-EC"/>
</dbReference>
<dbReference type="Gene3D" id="6.10.140.1260">
    <property type="match status" value="1"/>
</dbReference>
<comment type="caution">
    <text evidence="8">The sequence shown here is derived from an EMBL/GenBank/DDBJ whole genome shotgun (WGS) entry which is preliminary data.</text>
</comment>
<dbReference type="InterPro" id="IPR049160">
    <property type="entry name" value="PI4KB-PIK1_PIK"/>
</dbReference>
<dbReference type="PROSITE" id="PS00916">
    <property type="entry name" value="PI3_4_KINASE_2"/>
    <property type="match status" value="1"/>
</dbReference>
<dbReference type="InterPro" id="IPR011009">
    <property type="entry name" value="Kinase-like_dom_sf"/>
</dbReference>
<dbReference type="SUPFAM" id="SSF48371">
    <property type="entry name" value="ARM repeat"/>
    <property type="match status" value="1"/>
</dbReference>
<feature type="compositionally biased region" description="Polar residues" evidence="5">
    <location>
        <begin position="516"/>
        <end position="535"/>
    </location>
</feature>
<evidence type="ECO:0000256" key="4">
    <source>
        <dbReference type="ARBA" id="ARBA00022777"/>
    </source>
</evidence>
<feature type="region of interest" description="Disordered" evidence="5">
    <location>
        <begin position="651"/>
        <end position="678"/>
    </location>
</feature>
<reference evidence="8" key="1">
    <citation type="submission" date="2021-03" db="EMBL/GenBank/DDBJ databases">
        <title>Comparative genomics and phylogenomic investigation of the class Geoglossomycetes provide insights into ecological specialization and systematics.</title>
        <authorList>
            <person name="Melie T."/>
            <person name="Pirro S."/>
            <person name="Miller A.N."/>
            <person name="Quandt A."/>
        </authorList>
    </citation>
    <scope>NUCLEOTIDE SEQUENCE</scope>
    <source>
        <strain evidence="8">GBOQ0MN5Z8</strain>
    </source>
</reference>
<dbReference type="PROSITE" id="PS51545">
    <property type="entry name" value="PIK_HELICAL"/>
    <property type="match status" value="1"/>
</dbReference>
<dbReference type="InterPro" id="IPR057754">
    <property type="entry name" value="PI4-kinase_beta/PIK1_cat"/>
</dbReference>
<dbReference type="GO" id="GO:0016020">
    <property type="term" value="C:membrane"/>
    <property type="evidence" value="ECO:0007669"/>
    <property type="project" value="TreeGrafter"/>
</dbReference>
<feature type="compositionally biased region" description="Basic and acidic residues" evidence="5">
    <location>
        <begin position="657"/>
        <end position="675"/>
    </location>
</feature>
<evidence type="ECO:0000259" key="6">
    <source>
        <dbReference type="PROSITE" id="PS50290"/>
    </source>
</evidence>
<dbReference type="Pfam" id="PF21245">
    <property type="entry name" value="PI4KB-PIK1_PIK"/>
    <property type="match status" value="1"/>
</dbReference>
<dbReference type="GO" id="GO:0005737">
    <property type="term" value="C:cytoplasm"/>
    <property type="evidence" value="ECO:0007669"/>
    <property type="project" value="TreeGrafter"/>
</dbReference>
<dbReference type="FunFam" id="1.10.1070.11:FF:000016">
    <property type="entry name" value="PIK1p Phosphatidylinositol 4-kinase"/>
    <property type="match status" value="1"/>
</dbReference>
<dbReference type="OrthoDB" id="10264149at2759"/>
<feature type="domain" description="PI3K/PI4K catalytic" evidence="6">
    <location>
        <begin position="685"/>
        <end position="969"/>
    </location>
</feature>
<dbReference type="AlphaFoldDB" id="A0A9P8L5M7"/>